<keyword evidence="3" id="KW-1185">Reference proteome</keyword>
<feature type="chain" id="PRO_5041205248" description="DUF2927 domain-containing protein" evidence="1">
    <location>
        <begin position="23"/>
        <end position="257"/>
    </location>
</feature>
<evidence type="ECO:0000313" key="2">
    <source>
        <dbReference type="EMBL" id="GLQ32582.1"/>
    </source>
</evidence>
<evidence type="ECO:0008006" key="4">
    <source>
        <dbReference type="Google" id="ProtNLM"/>
    </source>
</evidence>
<dbReference type="EMBL" id="BSNM01000016">
    <property type="protein sequence ID" value="GLQ32582.1"/>
    <property type="molecule type" value="Genomic_DNA"/>
</dbReference>
<evidence type="ECO:0000313" key="3">
    <source>
        <dbReference type="Proteomes" id="UP001161389"/>
    </source>
</evidence>
<feature type="signal peptide" evidence="1">
    <location>
        <begin position="1"/>
        <end position="22"/>
    </location>
</feature>
<sequence>MTKALKGIVFSLFIALASLTNASEMEIKFGHEASKDLNYSELAEDEALYVLKNSLLTFSVYGVATIVPAAFSNVDAKVTRYFEGNYQQATSEILNLNELNREVWPWVAEKEKKRITTYTKVIQGLKERGINLTDYKAKVYSGNVFEDGSDASDMHVMLVDAKEIFAGCQGTLMVIWRTDQFKAWRFYLHGGSFIKYELQHVNVVPANTVAEVISLSGADSRLRLHSLFISPYASRLLLSPIFDEQSLLNIKSDFCQE</sequence>
<name>A0AA37SE59_9GAMM</name>
<evidence type="ECO:0000256" key="1">
    <source>
        <dbReference type="SAM" id="SignalP"/>
    </source>
</evidence>
<dbReference type="Proteomes" id="UP001161389">
    <property type="component" value="Unassembled WGS sequence"/>
</dbReference>
<comment type="caution">
    <text evidence="2">The sequence shown here is derived from an EMBL/GenBank/DDBJ whole genome shotgun (WGS) entry which is preliminary data.</text>
</comment>
<dbReference type="AlphaFoldDB" id="A0AA37SE59"/>
<reference evidence="2" key="2">
    <citation type="submission" date="2023-01" db="EMBL/GenBank/DDBJ databases">
        <title>Draft genome sequence of Litoribrevibacter albus strain NBRC 110071.</title>
        <authorList>
            <person name="Sun Q."/>
            <person name="Mori K."/>
        </authorList>
    </citation>
    <scope>NUCLEOTIDE SEQUENCE</scope>
    <source>
        <strain evidence="2">NBRC 110071</strain>
    </source>
</reference>
<accession>A0AA37SE59</accession>
<proteinExistence type="predicted"/>
<protein>
    <recommendedName>
        <fullName evidence="4">DUF2927 domain-containing protein</fullName>
    </recommendedName>
</protein>
<gene>
    <name evidence="2" type="ORF">GCM10007876_30610</name>
</gene>
<keyword evidence="1" id="KW-0732">Signal</keyword>
<organism evidence="2 3">
    <name type="scientific">Litoribrevibacter albus</name>
    <dbReference type="NCBI Taxonomy" id="1473156"/>
    <lineage>
        <taxon>Bacteria</taxon>
        <taxon>Pseudomonadati</taxon>
        <taxon>Pseudomonadota</taxon>
        <taxon>Gammaproteobacteria</taxon>
        <taxon>Oceanospirillales</taxon>
        <taxon>Oceanospirillaceae</taxon>
        <taxon>Litoribrevibacter</taxon>
    </lineage>
</organism>
<dbReference type="RefSeq" id="WP_284382623.1">
    <property type="nucleotide sequence ID" value="NZ_BSNM01000016.1"/>
</dbReference>
<reference evidence="2" key="1">
    <citation type="journal article" date="2014" name="Int. J. Syst. Evol. Microbiol.">
        <title>Complete genome sequence of Corynebacterium casei LMG S-19264T (=DSM 44701T), isolated from a smear-ripened cheese.</title>
        <authorList>
            <consortium name="US DOE Joint Genome Institute (JGI-PGF)"/>
            <person name="Walter F."/>
            <person name="Albersmeier A."/>
            <person name="Kalinowski J."/>
            <person name="Ruckert C."/>
        </authorList>
    </citation>
    <scope>NUCLEOTIDE SEQUENCE</scope>
    <source>
        <strain evidence="2">NBRC 110071</strain>
    </source>
</reference>